<evidence type="ECO:0000313" key="2">
    <source>
        <dbReference type="Proteomes" id="UP001379235"/>
    </source>
</evidence>
<dbReference type="Pfam" id="PF09140">
    <property type="entry name" value="MipZ"/>
    <property type="match status" value="1"/>
</dbReference>
<name>A0ABU8S7Q0_9SPHN</name>
<gene>
    <name evidence="1" type="ORF">WG900_06630</name>
</gene>
<evidence type="ECO:0000313" key="1">
    <source>
        <dbReference type="EMBL" id="MEJ6009591.1"/>
    </source>
</evidence>
<keyword evidence="2" id="KW-1185">Reference proteome</keyword>
<dbReference type="EMBL" id="JBBHJY010000002">
    <property type="protein sequence ID" value="MEJ6009591.1"/>
    <property type="molecule type" value="Genomic_DNA"/>
</dbReference>
<comment type="caution">
    <text evidence="1">The sequence shown here is derived from an EMBL/GenBank/DDBJ whole genome shotgun (WGS) entry which is preliminary data.</text>
</comment>
<sequence length="105" mass="11578">MTANTRAGWWLMSRAGRIRKMGEACLAALGRISPRVGFRIGSGMTERAAYRDLQLLGLTQLDLQHIPSLPRAHTVARKEILRLHGELQLDAPGQVRVRKAGLVPA</sequence>
<organism evidence="1 2">
    <name type="scientific">Novosphingobium aquae</name>
    <dbReference type="NCBI Taxonomy" id="3133435"/>
    <lineage>
        <taxon>Bacteria</taxon>
        <taxon>Pseudomonadati</taxon>
        <taxon>Pseudomonadota</taxon>
        <taxon>Alphaproteobacteria</taxon>
        <taxon>Sphingomonadales</taxon>
        <taxon>Sphingomonadaceae</taxon>
        <taxon>Novosphingobium</taxon>
    </lineage>
</organism>
<protein>
    <submittedName>
        <fullName evidence="1">Division plane positioning ATPase MipZ</fullName>
    </submittedName>
</protein>
<dbReference type="InterPro" id="IPR015223">
    <property type="entry name" value="MipZ"/>
</dbReference>
<dbReference type="Proteomes" id="UP001379235">
    <property type="component" value="Unassembled WGS sequence"/>
</dbReference>
<dbReference type="RefSeq" id="WP_339965741.1">
    <property type="nucleotide sequence ID" value="NZ_JBBHJY010000002.1"/>
</dbReference>
<accession>A0ABU8S7Q0</accession>
<reference evidence="1 2" key="1">
    <citation type="submission" date="2024-03" db="EMBL/GenBank/DDBJ databases">
        <authorList>
            <person name="Jo J.-H."/>
        </authorList>
    </citation>
    <scope>NUCLEOTIDE SEQUENCE [LARGE SCALE GENOMIC DNA]</scope>
    <source>
        <strain evidence="1 2">AS3R-12</strain>
    </source>
</reference>
<proteinExistence type="predicted"/>